<dbReference type="Proteomes" id="UP000235145">
    <property type="component" value="Unassembled WGS sequence"/>
</dbReference>
<dbReference type="CDD" id="cd09272">
    <property type="entry name" value="RNase_HI_RT_Ty1"/>
    <property type="match status" value="1"/>
</dbReference>
<organism evidence="1 2">
    <name type="scientific">Lactuca sativa</name>
    <name type="common">Garden lettuce</name>
    <dbReference type="NCBI Taxonomy" id="4236"/>
    <lineage>
        <taxon>Eukaryota</taxon>
        <taxon>Viridiplantae</taxon>
        <taxon>Streptophyta</taxon>
        <taxon>Embryophyta</taxon>
        <taxon>Tracheophyta</taxon>
        <taxon>Spermatophyta</taxon>
        <taxon>Magnoliopsida</taxon>
        <taxon>eudicotyledons</taxon>
        <taxon>Gunneridae</taxon>
        <taxon>Pentapetalae</taxon>
        <taxon>asterids</taxon>
        <taxon>campanulids</taxon>
        <taxon>Asterales</taxon>
        <taxon>Asteraceae</taxon>
        <taxon>Cichorioideae</taxon>
        <taxon>Cichorieae</taxon>
        <taxon>Lactucinae</taxon>
        <taxon>Lactuca</taxon>
    </lineage>
</organism>
<dbReference type="PANTHER" id="PTHR11439:SF501">
    <property type="entry name" value="RNA-DIRECTED DNA POLYMERASE"/>
    <property type="match status" value="1"/>
</dbReference>
<name>A0A9R1UWN8_LACSA</name>
<proteinExistence type="predicted"/>
<dbReference type="PANTHER" id="PTHR11439">
    <property type="entry name" value="GAG-POL-RELATED RETROTRANSPOSON"/>
    <property type="match status" value="1"/>
</dbReference>
<keyword evidence="2" id="KW-1185">Reference proteome</keyword>
<dbReference type="InterPro" id="IPR043502">
    <property type="entry name" value="DNA/RNA_pol_sf"/>
</dbReference>
<dbReference type="AlphaFoldDB" id="A0A9R1UWN8"/>
<accession>A0A9R1UWN8</accession>
<reference evidence="1 2" key="1">
    <citation type="journal article" date="2017" name="Nat. Commun.">
        <title>Genome assembly with in vitro proximity ligation data and whole-genome triplication in lettuce.</title>
        <authorList>
            <person name="Reyes-Chin-Wo S."/>
            <person name="Wang Z."/>
            <person name="Yang X."/>
            <person name="Kozik A."/>
            <person name="Arikit S."/>
            <person name="Song C."/>
            <person name="Xia L."/>
            <person name="Froenicke L."/>
            <person name="Lavelle D.O."/>
            <person name="Truco M.J."/>
            <person name="Xia R."/>
            <person name="Zhu S."/>
            <person name="Xu C."/>
            <person name="Xu H."/>
            <person name="Xu X."/>
            <person name="Cox K."/>
            <person name="Korf I."/>
            <person name="Meyers B.C."/>
            <person name="Michelmore R.W."/>
        </authorList>
    </citation>
    <scope>NUCLEOTIDE SEQUENCE [LARGE SCALE GENOMIC DNA]</scope>
    <source>
        <strain evidence="2">cv. Salinas</strain>
        <tissue evidence="1">Seedlings</tissue>
    </source>
</reference>
<dbReference type="EMBL" id="NBSK02000007">
    <property type="protein sequence ID" value="KAJ0195196.1"/>
    <property type="molecule type" value="Genomic_DNA"/>
</dbReference>
<dbReference type="SUPFAM" id="SSF56672">
    <property type="entry name" value="DNA/RNA polymerases"/>
    <property type="match status" value="1"/>
</dbReference>
<comment type="caution">
    <text evidence="1">The sequence shown here is derived from an EMBL/GenBank/DDBJ whole genome shotgun (WGS) entry which is preliminary data.</text>
</comment>
<protein>
    <recommendedName>
        <fullName evidence="3">Reverse transcriptase Ty1/copia-type domain-containing protein</fullName>
    </recommendedName>
</protein>
<gene>
    <name evidence="1" type="ORF">LSAT_V11C700353940</name>
</gene>
<sequence length="406" mass="45816">MVLSQRKYTLDILTDSGLEGCRPSSFPMEQNIRLTTEDDSPLVDAGKYRRLVGRLLYVQVTRPDIAFAVNTLSQFVSAPRETHWIAALRVLRYLKATPGQGIFLPADSDLTLVAYCDFDWLGCPFTRRSKTGYFITLGGAPISWKTKKQSVVSRSSAEAEYRSMATTVSEILWLRWLLTDIEASQTAATRLYCDNQATGHIANNPVFHERTKHVEMDCYFLRERVESGEIFPAAIHTKDQLADLFTKPLGTDRFRSLLGKMGVRDLHISVSFPFIYLGLPVGANMLLSKNWIPLADKLKGKLSEWKAKTLSFGGRLTLVKSMLGSISFFYFSVYKALIKLIESLEGIRRKFLLGGNSTTSKICWVEWKKVLAPKSLGGLGVASLRASNLALLAKWWWRYKHDHSNL</sequence>
<evidence type="ECO:0000313" key="1">
    <source>
        <dbReference type="EMBL" id="KAJ0195196.1"/>
    </source>
</evidence>
<evidence type="ECO:0000313" key="2">
    <source>
        <dbReference type="Proteomes" id="UP000235145"/>
    </source>
</evidence>
<evidence type="ECO:0008006" key="3">
    <source>
        <dbReference type="Google" id="ProtNLM"/>
    </source>
</evidence>